<evidence type="ECO:0000313" key="1">
    <source>
        <dbReference type="EMBL" id="MFD1984961.1"/>
    </source>
</evidence>
<organism evidence="1 2">
    <name type="scientific">Mesorhizobium newzealandense</name>
    <dbReference type="NCBI Taxonomy" id="1300302"/>
    <lineage>
        <taxon>Bacteria</taxon>
        <taxon>Pseudomonadati</taxon>
        <taxon>Pseudomonadota</taxon>
        <taxon>Alphaproteobacteria</taxon>
        <taxon>Hyphomicrobiales</taxon>
        <taxon>Phyllobacteriaceae</taxon>
        <taxon>Mesorhizobium</taxon>
    </lineage>
</organism>
<protein>
    <submittedName>
        <fullName evidence="1">Uncharacterized protein</fullName>
    </submittedName>
</protein>
<name>A0ABW4UCW7_9HYPH</name>
<keyword evidence="2" id="KW-1185">Reference proteome</keyword>
<dbReference type="RefSeq" id="WP_379101026.1">
    <property type="nucleotide sequence ID" value="NZ_JBHUGZ010000014.1"/>
</dbReference>
<proteinExistence type="predicted"/>
<evidence type="ECO:0000313" key="2">
    <source>
        <dbReference type="Proteomes" id="UP001597405"/>
    </source>
</evidence>
<dbReference type="EMBL" id="JBHUGZ010000014">
    <property type="protein sequence ID" value="MFD1984961.1"/>
    <property type="molecule type" value="Genomic_DNA"/>
</dbReference>
<accession>A0ABW4UCW7</accession>
<dbReference type="Proteomes" id="UP001597405">
    <property type="component" value="Unassembled WGS sequence"/>
</dbReference>
<sequence>MVVNRVRLYLRFGPTEGLRAQSAKADRLSYIFSSCSRCGAVQLTMHLATPVLMASLFSRSASNDDCRASCPAFNYICTTTKYPLYVIGPAAVTVGHALGQPLVLIPKKPQAAQSGQMGVMYELDAIPLMVGHRRVSLSGGLSARIVPCTVISGSLDLAAHHLRISHPSCGLGRSLPGYGQGVIIGRRSRFL</sequence>
<reference evidence="2" key="1">
    <citation type="journal article" date="2019" name="Int. J. Syst. Evol. Microbiol.">
        <title>The Global Catalogue of Microorganisms (GCM) 10K type strain sequencing project: providing services to taxonomists for standard genome sequencing and annotation.</title>
        <authorList>
            <consortium name="The Broad Institute Genomics Platform"/>
            <consortium name="The Broad Institute Genome Sequencing Center for Infectious Disease"/>
            <person name="Wu L."/>
            <person name="Ma J."/>
        </authorList>
    </citation>
    <scope>NUCLEOTIDE SEQUENCE [LARGE SCALE GENOMIC DNA]</scope>
    <source>
        <strain evidence="2">CGMCC 1.16225</strain>
    </source>
</reference>
<comment type="caution">
    <text evidence="1">The sequence shown here is derived from an EMBL/GenBank/DDBJ whole genome shotgun (WGS) entry which is preliminary data.</text>
</comment>
<gene>
    <name evidence="1" type="ORF">ACFSOZ_20705</name>
</gene>